<comment type="caution">
    <text evidence="2">The sequence shown here is derived from an EMBL/GenBank/DDBJ whole genome shotgun (WGS) entry which is preliminary data.</text>
</comment>
<evidence type="ECO:0000259" key="1">
    <source>
        <dbReference type="Pfam" id="PF07007"/>
    </source>
</evidence>
<keyword evidence="3" id="KW-1185">Reference proteome</keyword>
<dbReference type="PANTHER" id="PTHR39176">
    <property type="entry name" value="PERIPLASMIC PROTEIN-RELATED"/>
    <property type="match status" value="1"/>
</dbReference>
<proteinExistence type="predicted"/>
<evidence type="ECO:0000313" key="2">
    <source>
        <dbReference type="EMBL" id="MFK2854164.1"/>
    </source>
</evidence>
<protein>
    <submittedName>
        <fullName evidence="2">DUF1311 domain-containing protein</fullName>
    </submittedName>
</protein>
<dbReference type="Pfam" id="PF07007">
    <property type="entry name" value="LprI"/>
    <property type="match status" value="1"/>
</dbReference>
<sequence>MAGDAPATATTAAASSSDACLEHAQSQAAMDACAAQGLSAADKELNQVYQQVLKKYTANKVFIAKLKAAQKAWLAFRDAELAARFPEDKSQYGSAYPMCANNELEAMTRQRTEQLKQWLKGVQEGDVCTGSYQST</sequence>
<dbReference type="Gene3D" id="1.20.1270.180">
    <property type="match status" value="1"/>
</dbReference>
<dbReference type="Proteomes" id="UP001620409">
    <property type="component" value="Unassembled WGS sequence"/>
</dbReference>
<dbReference type="InterPro" id="IPR009739">
    <property type="entry name" value="LprI-like_N"/>
</dbReference>
<reference evidence="2 3" key="1">
    <citation type="submission" date="2020-10" db="EMBL/GenBank/DDBJ databases">
        <title>Phylogeny of dyella-like bacteria.</title>
        <authorList>
            <person name="Fu J."/>
        </authorList>
    </citation>
    <scope>NUCLEOTIDE SEQUENCE [LARGE SCALE GENOMIC DNA]</scope>
    <source>
        <strain evidence="2 3">DHG40</strain>
    </source>
</reference>
<dbReference type="PANTHER" id="PTHR39176:SF1">
    <property type="entry name" value="PERIPLASMIC PROTEIN"/>
    <property type="match status" value="1"/>
</dbReference>
<accession>A0ABW8IG46</accession>
<name>A0ABW8IG46_9GAMM</name>
<feature type="domain" description="Lysozyme inhibitor LprI-like N-terminal" evidence="1">
    <location>
        <begin position="20"/>
        <end position="115"/>
    </location>
</feature>
<evidence type="ECO:0000313" key="3">
    <source>
        <dbReference type="Proteomes" id="UP001620409"/>
    </source>
</evidence>
<gene>
    <name evidence="2" type="ORF">ISP18_06155</name>
</gene>
<dbReference type="EMBL" id="JADIKI010000022">
    <property type="protein sequence ID" value="MFK2854164.1"/>
    <property type="molecule type" value="Genomic_DNA"/>
</dbReference>
<organism evidence="2 3">
    <name type="scientific">Dyella humi</name>
    <dbReference type="NCBI Taxonomy" id="1770547"/>
    <lineage>
        <taxon>Bacteria</taxon>
        <taxon>Pseudomonadati</taxon>
        <taxon>Pseudomonadota</taxon>
        <taxon>Gammaproteobacteria</taxon>
        <taxon>Lysobacterales</taxon>
        <taxon>Rhodanobacteraceae</taxon>
        <taxon>Dyella</taxon>
    </lineage>
</organism>